<evidence type="ECO:0008006" key="3">
    <source>
        <dbReference type="Google" id="ProtNLM"/>
    </source>
</evidence>
<organism evidence="1 2">
    <name type="scientific">Eiseniibacteriota bacterium</name>
    <dbReference type="NCBI Taxonomy" id="2212470"/>
    <lineage>
        <taxon>Bacteria</taxon>
        <taxon>Candidatus Eiseniibacteriota</taxon>
    </lineage>
</organism>
<evidence type="ECO:0000313" key="1">
    <source>
        <dbReference type="EMBL" id="MCA9728462.1"/>
    </source>
</evidence>
<proteinExistence type="predicted"/>
<reference evidence="1" key="1">
    <citation type="submission" date="2020-04" db="EMBL/GenBank/DDBJ databases">
        <authorList>
            <person name="Zhang T."/>
        </authorList>
    </citation>
    <scope>NUCLEOTIDE SEQUENCE</scope>
    <source>
        <strain evidence="1">HKST-UBA01</strain>
    </source>
</reference>
<dbReference type="Gene3D" id="3.30.460.40">
    <property type="match status" value="1"/>
</dbReference>
<dbReference type="AlphaFoldDB" id="A0A956M0S6"/>
<reference evidence="1" key="2">
    <citation type="journal article" date="2021" name="Microbiome">
        <title>Successional dynamics and alternative stable states in a saline activated sludge microbial community over 9 years.</title>
        <authorList>
            <person name="Wang Y."/>
            <person name="Ye J."/>
            <person name="Ju F."/>
            <person name="Liu L."/>
            <person name="Boyd J.A."/>
            <person name="Deng Y."/>
            <person name="Parks D.H."/>
            <person name="Jiang X."/>
            <person name="Yin X."/>
            <person name="Woodcroft B.J."/>
            <person name="Tyson G.W."/>
            <person name="Hugenholtz P."/>
            <person name="Polz M.F."/>
            <person name="Zhang T."/>
        </authorList>
    </citation>
    <scope>NUCLEOTIDE SEQUENCE</scope>
    <source>
        <strain evidence="1">HKST-UBA01</strain>
    </source>
</reference>
<accession>A0A956M0S6</accession>
<dbReference type="Pfam" id="PF10706">
    <property type="entry name" value="Aminoglyc_resit"/>
    <property type="match status" value="1"/>
</dbReference>
<dbReference type="InterPro" id="IPR019646">
    <property type="entry name" value="Aminoglyc_AdlTrfase"/>
</dbReference>
<name>A0A956M0S6_UNCEI</name>
<comment type="caution">
    <text evidence="1">The sequence shown here is derived from an EMBL/GenBank/DDBJ whole genome shotgun (WGS) entry which is preliminary data.</text>
</comment>
<gene>
    <name evidence="1" type="ORF">KC729_12310</name>
</gene>
<dbReference type="EMBL" id="JAGQHR010000390">
    <property type="protein sequence ID" value="MCA9728462.1"/>
    <property type="molecule type" value="Genomic_DNA"/>
</dbReference>
<protein>
    <recommendedName>
        <fullName evidence="3">Amino acid transporter</fullName>
    </recommendedName>
</protein>
<sequence>MDGTTKESDEVKSWSESEERWVSILPQEANEWLRDVSAPWWISGGWAIDLFLGASTRPHGDLDVCVLRRDEPSIRAHFPAWEFASACRGRLDPLPQGTPCPPESHSIWGRAPSSESWMLELVLEEADGEEWVYRKDPRIRRPLSRIAFQTEDGLPIIAPEIQLLYKAGTMRAKDEQDLRKVLPHLDAERRAWLDRALRMVAPDHRWIEAIEAGRAR</sequence>
<evidence type="ECO:0000313" key="2">
    <source>
        <dbReference type="Proteomes" id="UP000697710"/>
    </source>
</evidence>
<dbReference type="Proteomes" id="UP000697710">
    <property type="component" value="Unassembled WGS sequence"/>
</dbReference>